<sequence length="84" mass="8519">MVSSSKIILFGVLITVALLSDCSSAQRRTSVPATRNTNTGGGLAYSHSSFCTVCSGSCNGYACCDGFHTQCGLSGGSCHCFGAP</sequence>
<accession>A0A1D2MN03</accession>
<dbReference type="EMBL" id="LJIJ01000838">
    <property type="protein sequence ID" value="ODM94231.1"/>
    <property type="molecule type" value="Genomic_DNA"/>
</dbReference>
<comment type="caution">
    <text evidence="2">The sequence shown here is derived from an EMBL/GenBank/DDBJ whole genome shotgun (WGS) entry which is preliminary data.</text>
</comment>
<evidence type="ECO:0000313" key="2">
    <source>
        <dbReference type="EMBL" id="ODM94231.1"/>
    </source>
</evidence>
<feature type="signal peptide" evidence="1">
    <location>
        <begin position="1"/>
        <end position="25"/>
    </location>
</feature>
<gene>
    <name evidence="2" type="ORF">Ocin01_12447</name>
</gene>
<evidence type="ECO:0000256" key="1">
    <source>
        <dbReference type="SAM" id="SignalP"/>
    </source>
</evidence>
<protein>
    <submittedName>
        <fullName evidence="2">Uncharacterized protein</fullName>
    </submittedName>
</protein>
<organism evidence="2 3">
    <name type="scientific">Orchesella cincta</name>
    <name type="common">Springtail</name>
    <name type="synonym">Podura cincta</name>
    <dbReference type="NCBI Taxonomy" id="48709"/>
    <lineage>
        <taxon>Eukaryota</taxon>
        <taxon>Metazoa</taxon>
        <taxon>Ecdysozoa</taxon>
        <taxon>Arthropoda</taxon>
        <taxon>Hexapoda</taxon>
        <taxon>Collembola</taxon>
        <taxon>Entomobryomorpha</taxon>
        <taxon>Entomobryoidea</taxon>
        <taxon>Orchesellidae</taxon>
        <taxon>Orchesellinae</taxon>
        <taxon>Orchesella</taxon>
    </lineage>
</organism>
<dbReference type="AlphaFoldDB" id="A0A1D2MN03"/>
<proteinExistence type="predicted"/>
<keyword evidence="1" id="KW-0732">Signal</keyword>
<dbReference type="Proteomes" id="UP000094527">
    <property type="component" value="Unassembled WGS sequence"/>
</dbReference>
<name>A0A1D2MN03_ORCCI</name>
<feature type="chain" id="PRO_5008904303" evidence="1">
    <location>
        <begin position="26"/>
        <end position="84"/>
    </location>
</feature>
<reference evidence="2 3" key="1">
    <citation type="journal article" date="2016" name="Genome Biol. Evol.">
        <title>Gene Family Evolution Reflects Adaptation to Soil Environmental Stressors in the Genome of the Collembolan Orchesella cincta.</title>
        <authorList>
            <person name="Faddeeva-Vakhrusheva A."/>
            <person name="Derks M.F."/>
            <person name="Anvar S.Y."/>
            <person name="Agamennone V."/>
            <person name="Suring W."/>
            <person name="Smit S."/>
            <person name="van Straalen N.M."/>
            <person name="Roelofs D."/>
        </authorList>
    </citation>
    <scope>NUCLEOTIDE SEQUENCE [LARGE SCALE GENOMIC DNA]</scope>
    <source>
        <tissue evidence="2">Mixed pool</tissue>
    </source>
</reference>
<evidence type="ECO:0000313" key="3">
    <source>
        <dbReference type="Proteomes" id="UP000094527"/>
    </source>
</evidence>
<keyword evidence="3" id="KW-1185">Reference proteome</keyword>